<organism evidence="1 2">
    <name type="scientific">Aliiroseovarius crassostreae</name>
    <dbReference type="NCBI Taxonomy" id="154981"/>
    <lineage>
        <taxon>Bacteria</taxon>
        <taxon>Pseudomonadati</taxon>
        <taxon>Pseudomonadota</taxon>
        <taxon>Alphaproteobacteria</taxon>
        <taxon>Rhodobacterales</taxon>
        <taxon>Paracoccaceae</taxon>
        <taxon>Aliiroseovarius</taxon>
    </lineage>
</organism>
<dbReference type="AlphaFoldDB" id="A0A0P7IXD4"/>
<dbReference type="Proteomes" id="UP000050471">
    <property type="component" value="Unassembled WGS sequence"/>
</dbReference>
<gene>
    <name evidence="1" type="ORF">AKJ29_17195</name>
</gene>
<proteinExistence type="predicted"/>
<dbReference type="STRING" id="154981.AKJ29_17195"/>
<reference evidence="1 2" key="1">
    <citation type="submission" date="2015-09" db="EMBL/GenBank/DDBJ databases">
        <title>Draft genome sequence of Aliiroseovarius crassostreae CV919-312TSm, the causative agent of Roseovarius Oyster Disease (formerly Juvenile Oyster Disease).</title>
        <authorList>
            <person name="Kessner L."/>
            <person name="Spinard E."/>
            <person name="Nelson D."/>
        </authorList>
    </citation>
    <scope>NUCLEOTIDE SEQUENCE [LARGE SCALE GENOMIC DNA]</scope>
    <source>
        <strain evidence="1 2">CV919-312</strain>
    </source>
</reference>
<evidence type="ECO:0000313" key="1">
    <source>
        <dbReference type="EMBL" id="KPN64358.1"/>
    </source>
</evidence>
<accession>A0A0P7IXD4</accession>
<evidence type="ECO:0000313" key="2">
    <source>
        <dbReference type="Proteomes" id="UP000050471"/>
    </source>
</evidence>
<sequence>MQTCNAQLGNPSGIVQAAQQIGFSGGLGSSDAQVSEIIGGQLLFNPALDQTVQVNVATSNAFECAVTTSDVADPLALKAEFYEAVGVKGNRNMVNASINGKAYTYKFDTRGGEALVVFSN</sequence>
<comment type="caution">
    <text evidence="1">The sequence shown here is derived from an EMBL/GenBank/DDBJ whole genome shotgun (WGS) entry which is preliminary data.</text>
</comment>
<name>A0A0P7IXD4_9RHOB</name>
<protein>
    <submittedName>
        <fullName evidence="1">Uncharacterized protein</fullName>
    </submittedName>
</protein>
<dbReference type="EMBL" id="LKBA01000004">
    <property type="protein sequence ID" value="KPN64358.1"/>
    <property type="molecule type" value="Genomic_DNA"/>
</dbReference>
<keyword evidence="2" id="KW-1185">Reference proteome</keyword>